<reference evidence="1" key="1">
    <citation type="submission" date="2018-05" db="EMBL/GenBank/DDBJ databases">
        <authorList>
            <person name="Lanie J.A."/>
            <person name="Ng W.-L."/>
            <person name="Kazmierczak K.M."/>
            <person name="Andrzejewski T.M."/>
            <person name="Davidsen T.M."/>
            <person name="Wayne K.J."/>
            <person name="Tettelin H."/>
            <person name="Glass J.I."/>
            <person name="Rusch D."/>
            <person name="Podicherti R."/>
            <person name="Tsui H.-C.T."/>
            <person name="Winkler M.E."/>
        </authorList>
    </citation>
    <scope>NUCLEOTIDE SEQUENCE</scope>
</reference>
<dbReference type="EMBL" id="UINC01059370">
    <property type="protein sequence ID" value="SVB82700.1"/>
    <property type="molecule type" value="Genomic_DNA"/>
</dbReference>
<organism evidence="1">
    <name type="scientific">marine metagenome</name>
    <dbReference type="NCBI Taxonomy" id="408172"/>
    <lineage>
        <taxon>unclassified sequences</taxon>
        <taxon>metagenomes</taxon>
        <taxon>ecological metagenomes</taxon>
    </lineage>
</organism>
<name>A0A382H611_9ZZZZ</name>
<sequence length="74" mass="8707">MKTKCEHRQFKFSCQYDVECAECGDRVVLHVPDDDTAEVYFEILHKEDDGTYASLHRGYSEQRRLSLNLDITIH</sequence>
<gene>
    <name evidence="1" type="ORF">METZ01_LOCUS235554</name>
</gene>
<accession>A0A382H611</accession>
<proteinExistence type="predicted"/>
<evidence type="ECO:0000313" key="1">
    <source>
        <dbReference type="EMBL" id="SVB82700.1"/>
    </source>
</evidence>
<dbReference type="AlphaFoldDB" id="A0A382H611"/>
<protein>
    <submittedName>
        <fullName evidence="1">Uncharacterized protein</fullName>
    </submittedName>
</protein>